<comment type="caution">
    <text evidence="6">The sequence shown here is derived from an EMBL/GenBank/DDBJ whole genome shotgun (WGS) entry which is preliminary data.</text>
</comment>
<sequence>MTKRKIHWVPESSGGIVNLGLDVHDDMVSGAGYKTSTPEDGPWRQPARKPEAPGSASVPPSGDHDGWRMLIPSAPSRGSFRHPLDDAGLFSYLVMSWLSPLMIRGLKKRLDENTIPPPSAQHASGRNCKRLRLLWEEEAWRCGMEKASVFRVMLRFQRTRVLFYMHLGCCFCIASVLGPVLIIPKILEHSLEQPKNIVYGVGLCVALFLAECLKTLSLNSCWLVNLHTAIQFRGAASAVAFEKLVHSEVHSGAALLQALRMQHAGKGSLSAIGFFTSDTNNLFEGVYCGPLFFTSFLSLTFCSITTYLELGSTVFIAIVGCLLVLVLTAFSSMAVWNTTQMPLFLVPFALKGLAKSKPATERFKGTLLGVCGSTGSGEQPVVCHPGGDAPAGGLGGGARKPDLCAQQAWILMGSIRDNILKGNQYDQARYLQVLHCCSLIRDLEILPCGDMTEIGEWGLNLSGGQKQRISLARAVYSDHEVYLLDDPLSAVDTHVGKHIFEECIQKTLRGKTVVLVTHRLQVCDQVILLEDSRICAKGTHRLDNQLMKKEEMGEGSLTWRVYHEYIQAAGGYLVAVLAVLLIVVFVALSAFKSWWLSYWLEQGSGEVEEGHQRVRETGELQPFPVLPPHPNLARSRSSIHVHGETEDAISEFHRLTGVQSNYQMMFLSSMQRVALRLELMTDLATLAVAFSTSSVSHSYKAMAISLTLQLASNFQTTVQKGSQSEAYFMAVERVLQYMKIILVDEATTSIDIETEALIQRTIREAFQGCTVLITTHRITTVLSCDRILVMDNGRVVEFDRPEVLRRKPGSMFAALLATASH</sequence>
<reference evidence="6 7" key="1">
    <citation type="journal article" date="2020" name="Nature">
        <title>Six reference-quality genomes reveal evolution of bat adaptations.</title>
        <authorList>
            <person name="Jebb D."/>
            <person name="Huang Z."/>
            <person name="Pippel M."/>
            <person name="Hughes G.M."/>
            <person name="Lavrichenko K."/>
            <person name="Devanna P."/>
            <person name="Winkler S."/>
            <person name="Jermiin L.S."/>
            <person name="Skirmuntt E.C."/>
            <person name="Katzourakis A."/>
            <person name="Burkitt-Gray L."/>
            <person name="Ray D.A."/>
            <person name="Sullivan K.A.M."/>
            <person name="Roscito J.G."/>
            <person name="Kirilenko B.M."/>
            <person name="Davalos L.M."/>
            <person name="Corthals A.P."/>
            <person name="Power M.L."/>
            <person name="Jones G."/>
            <person name="Ransome R.D."/>
            <person name="Dechmann D.K.N."/>
            <person name="Locatelli A.G."/>
            <person name="Puechmaille S.J."/>
            <person name="Fedrigo O."/>
            <person name="Jarvis E.D."/>
            <person name="Hiller M."/>
            <person name="Vernes S.C."/>
            <person name="Myers E.W."/>
            <person name="Teeling E.C."/>
        </authorList>
    </citation>
    <scope>NUCLEOTIDE SEQUENCE [LARGE SCALE GENOMIC DNA]</scope>
    <source>
        <strain evidence="6">MMolMol1</strain>
        <tissue evidence="6">Muscle</tissue>
    </source>
</reference>
<feature type="domain" description="ABC transporter" evidence="5">
    <location>
        <begin position="333"/>
        <end position="556"/>
    </location>
</feature>
<gene>
    <name evidence="6" type="ORF">HJG59_000051</name>
</gene>
<dbReference type="PANTHER" id="PTHR24223">
    <property type="entry name" value="ATP-BINDING CASSETTE SUB-FAMILY C"/>
    <property type="match status" value="1"/>
</dbReference>
<dbReference type="Gene3D" id="3.40.50.300">
    <property type="entry name" value="P-loop containing nucleotide triphosphate hydrolases"/>
    <property type="match status" value="2"/>
</dbReference>
<organism evidence="6 7">
    <name type="scientific">Molossus molossus</name>
    <name type="common">Pallas' mastiff bat</name>
    <name type="synonym">Vespertilio molossus</name>
    <dbReference type="NCBI Taxonomy" id="27622"/>
    <lineage>
        <taxon>Eukaryota</taxon>
        <taxon>Metazoa</taxon>
        <taxon>Chordata</taxon>
        <taxon>Craniata</taxon>
        <taxon>Vertebrata</taxon>
        <taxon>Euteleostomi</taxon>
        <taxon>Mammalia</taxon>
        <taxon>Eutheria</taxon>
        <taxon>Laurasiatheria</taxon>
        <taxon>Chiroptera</taxon>
        <taxon>Yangochiroptera</taxon>
        <taxon>Molossidae</taxon>
        <taxon>Molossus</taxon>
    </lineage>
</organism>
<keyword evidence="4" id="KW-0472">Membrane</keyword>
<dbReference type="GO" id="GO:0005524">
    <property type="term" value="F:ATP binding"/>
    <property type="evidence" value="ECO:0007669"/>
    <property type="project" value="UniProtKB-KW"/>
</dbReference>
<feature type="transmembrane region" description="Helical" evidence="4">
    <location>
        <begin position="286"/>
        <end position="308"/>
    </location>
</feature>
<keyword evidence="4" id="KW-1133">Transmembrane helix</keyword>
<evidence type="ECO:0000313" key="6">
    <source>
        <dbReference type="EMBL" id="KAF6405964.1"/>
    </source>
</evidence>
<dbReference type="InterPro" id="IPR003439">
    <property type="entry name" value="ABC_transporter-like_ATP-bd"/>
</dbReference>
<dbReference type="AlphaFoldDB" id="A0A7J8C538"/>
<accession>A0A7J8C538</accession>
<keyword evidence="4" id="KW-0812">Transmembrane</keyword>
<evidence type="ECO:0000256" key="2">
    <source>
        <dbReference type="ARBA" id="ARBA00022840"/>
    </source>
</evidence>
<keyword evidence="1" id="KW-0547">Nucleotide-binding</keyword>
<keyword evidence="2" id="KW-0067">ATP-binding</keyword>
<evidence type="ECO:0000256" key="1">
    <source>
        <dbReference type="ARBA" id="ARBA00022741"/>
    </source>
</evidence>
<dbReference type="InterPro" id="IPR050173">
    <property type="entry name" value="ABC_transporter_C-like"/>
</dbReference>
<feature type="region of interest" description="Disordered" evidence="3">
    <location>
        <begin position="28"/>
        <end position="67"/>
    </location>
</feature>
<dbReference type="GO" id="GO:0042626">
    <property type="term" value="F:ATPase-coupled transmembrane transporter activity"/>
    <property type="evidence" value="ECO:0007669"/>
    <property type="project" value="TreeGrafter"/>
</dbReference>
<feature type="transmembrane region" description="Helical" evidence="4">
    <location>
        <begin position="161"/>
        <end position="184"/>
    </location>
</feature>
<dbReference type="EMBL" id="JACASF010000021">
    <property type="protein sequence ID" value="KAF6405964.1"/>
    <property type="molecule type" value="Genomic_DNA"/>
</dbReference>
<name>A0A7J8C538_MOLMO</name>
<evidence type="ECO:0000256" key="4">
    <source>
        <dbReference type="SAM" id="Phobius"/>
    </source>
</evidence>
<evidence type="ECO:0000259" key="5">
    <source>
        <dbReference type="PROSITE" id="PS50893"/>
    </source>
</evidence>
<dbReference type="Proteomes" id="UP000550707">
    <property type="component" value="Unassembled WGS sequence"/>
</dbReference>
<feature type="transmembrane region" description="Helical" evidence="4">
    <location>
        <begin position="314"/>
        <end position="336"/>
    </location>
</feature>
<dbReference type="PROSITE" id="PS50893">
    <property type="entry name" value="ABC_TRANSPORTER_2"/>
    <property type="match status" value="1"/>
</dbReference>
<evidence type="ECO:0000256" key="3">
    <source>
        <dbReference type="SAM" id="MobiDB-lite"/>
    </source>
</evidence>
<dbReference type="GO" id="GO:0008514">
    <property type="term" value="F:organic anion transmembrane transporter activity"/>
    <property type="evidence" value="ECO:0007669"/>
    <property type="project" value="TreeGrafter"/>
</dbReference>
<dbReference type="SUPFAM" id="SSF52540">
    <property type="entry name" value="P-loop containing nucleoside triphosphate hydrolases"/>
    <property type="match status" value="2"/>
</dbReference>
<keyword evidence="7" id="KW-1185">Reference proteome</keyword>
<dbReference type="PROSITE" id="PS00211">
    <property type="entry name" value="ABC_TRANSPORTER_1"/>
    <property type="match status" value="1"/>
</dbReference>
<dbReference type="GO" id="GO:0005886">
    <property type="term" value="C:plasma membrane"/>
    <property type="evidence" value="ECO:0007669"/>
    <property type="project" value="TreeGrafter"/>
</dbReference>
<dbReference type="InterPro" id="IPR017871">
    <property type="entry name" value="ABC_transporter-like_CS"/>
</dbReference>
<proteinExistence type="predicted"/>
<evidence type="ECO:0000313" key="7">
    <source>
        <dbReference type="Proteomes" id="UP000550707"/>
    </source>
</evidence>
<dbReference type="GO" id="GO:0015216">
    <property type="term" value="F:purine nucleotide transmembrane transporter activity"/>
    <property type="evidence" value="ECO:0007669"/>
    <property type="project" value="TreeGrafter"/>
</dbReference>
<protein>
    <submittedName>
        <fullName evidence="6">ATP binding cassette subfamily C member 11</fullName>
    </submittedName>
</protein>
<dbReference type="GO" id="GO:0016887">
    <property type="term" value="F:ATP hydrolysis activity"/>
    <property type="evidence" value="ECO:0007669"/>
    <property type="project" value="InterPro"/>
</dbReference>
<feature type="transmembrane region" description="Helical" evidence="4">
    <location>
        <begin position="196"/>
        <end position="213"/>
    </location>
</feature>
<dbReference type="CDD" id="cd03250">
    <property type="entry name" value="ABCC_MRP_domain1"/>
    <property type="match status" value="1"/>
</dbReference>
<dbReference type="Pfam" id="PF00005">
    <property type="entry name" value="ABC_tran"/>
    <property type="match status" value="1"/>
</dbReference>
<dbReference type="InterPro" id="IPR027417">
    <property type="entry name" value="P-loop_NTPase"/>
</dbReference>
<dbReference type="InParanoid" id="A0A7J8C538"/>
<dbReference type="PANTHER" id="PTHR24223:SF168">
    <property type="entry name" value="ATP-BINDING CASSETTE SUB-FAMILY C MEMBER 11"/>
    <property type="match status" value="1"/>
</dbReference>
<feature type="transmembrane region" description="Helical" evidence="4">
    <location>
        <begin position="569"/>
        <end position="591"/>
    </location>
</feature>